<feature type="region of interest" description="Disordered" evidence="1">
    <location>
        <begin position="1"/>
        <end position="27"/>
    </location>
</feature>
<dbReference type="Proteomes" id="UP000828390">
    <property type="component" value="Unassembled WGS sequence"/>
</dbReference>
<reference evidence="2" key="1">
    <citation type="journal article" date="2019" name="bioRxiv">
        <title>The Genome of the Zebra Mussel, Dreissena polymorpha: A Resource for Invasive Species Research.</title>
        <authorList>
            <person name="McCartney M.A."/>
            <person name="Auch B."/>
            <person name="Kono T."/>
            <person name="Mallez S."/>
            <person name="Zhang Y."/>
            <person name="Obille A."/>
            <person name="Becker A."/>
            <person name="Abrahante J.E."/>
            <person name="Garbe J."/>
            <person name="Badalamenti J.P."/>
            <person name="Herman A."/>
            <person name="Mangelson H."/>
            <person name="Liachko I."/>
            <person name="Sullivan S."/>
            <person name="Sone E.D."/>
            <person name="Koren S."/>
            <person name="Silverstein K.A.T."/>
            <person name="Beckman K.B."/>
            <person name="Gohl D.M."/>
        </authorList>
    </citation>
    <scope>NUCLEOTIDE SEQUENCE</scope>
    <source>
        <strain evidence="2">Duluth1</strain>
        <tissue evidence="2">Whole animal</tissue>
    </source>
</reference>
<accession>A0A9D4CJ87</accession>
<feature type="region of interest" description="Disordered" evidence="1">
    <location>
        <begin position="320"/>
        <end position="344"/>
    </location>
</feature>
<feature type="compositionally biased region" description="Basic and acidic residues" evidence="1">
    <location>
        <begin position="271"/>
        <end position="300"/>
    </location>
</feature>
<keyword evidence="3" id="KW-1185">Reference proteome</keyword>
<dbReference type="AlphaFoldDB" id="A0A9D4CJ87"/>
<gene>
    <name evidence="2" type="ORF">DPMN_052195</name>
</gene>
<comment type="caution">
    <text evidence="2">The sequence shown here is derived from an EMBL/GenBank/DDBJ whole genome shotgun (WGS) entry which is preliminary data.</text>
</comment>
<protein>
    <submittedName>
        <fullName evidence="2">Uncharacterized protein</fullName>
    </submittedName>
</protein>
<evidence type="ECO:0000313" key="3">
    <source>
        <dbReference type="Proteomes" id="UP000828390"/>
    </source>
</evidence>
<feature type="region of interest" description="Disordered" evidence="1">
    <location>
        <begin position="271"/>
        <end position="302"/>
    </location>
</feature>
<reference evidence="2" key="2">
    <citation type="submission" date="2020-11" db="EMBL/GenBank/DDBJ databases">
        <authorList>
            <person name="McCartney M.A."/>
            <person name="Auch B."/>
            <person name="Kono T."/>
            <person name="Mallez S."/>
            <person name="Becker A."/>
            <person name="Gohl D.M."/>
            <person name="Silverstein K.A.T."/>
            <person name="Koren S."/>
            <person name="Bechman K.B."/>
            <person name="Herman A."/>
            <person name="Abrahante J.E."/>
            <person name="Garbe J."/>
        </authorList>
    </citation>
    <scope>NUCLEOTIDE SEQUENCE</scope>
    <source>
        <strain evidence="2">Duluth1</strain>
        <tissue evidence="2">Whole animal</tissue>
    </source>
</reference>
<sequence length="401" mass="44835">MAEGGSPERTLSSSEASESSPRRSWRARKPVLAPGLTLKKLPTYVDEVLHHNREGRLWPSAKELVTQLHIKLSSQTDNELIQQLLVAQYEIAKAQKRSSFIKNLHMYASLHQADSWLTSHFGYRPPKRVSAPGTQATSRHWTRDIRFKSGISCTRTVHTATSSSASAEVTVAGGDVGPESVLSDPDVIQTVNISAPAEVFTAEPTSTVQYSAPAEAPIKLELVEDQMVFRPQIPPPAVTIVTPDTDLASAPEIANALVVSHRGDRREILNRERQLRERGAVHRDRSRSNQRDHNAVHSEDEAGFDFGSTRIFTNSRVVTPSRADRPYPQTTDENTETPFIKSKSRSQRVKRCSFPECPDAPFRNARRHVREKHLPAHFGNNELLQSDLNDRRLADLLWIGT</sequence>
<evidence type="ECO:0000256" key="1">
    <source>
        <dbReference type="SAM" id="MobiDB-lite"/>
    </source>
</evidence>
<evidence type="ECO:0000313" key="2">
    <source>
        <dbReference type="EMBL" id="KAH3726333.1"/>
    </source>
</evidence>
<name>A0A9D4CJ87_DREPO</name>
<dbReference type="EMBL" id="JAIWYP010000012">
    <property type="protein sequence ID" value="KAH3726333.1"/>
    <property type="molecule type" value="Genomic_DNA"/>
</dbReference>
<organism evidence="2 3">
    <name type="scientific">Dreissena polymorpha</name>
    <name type="common">Zebra mussel</name>
    <name type="synonym">Mytilus polymorpha</name>
    <dbReference type="NCBI Taxonomy" id="45954"/>
    <lineage>
        <taxon>Eukaryota</taxon>
        <taxon>Metazoa</taxon>
        <taxon>Spiralia</taxon>
        <taxon>Lophotrochozoa</taxon>
        <taxon>Mollusca</taxon>
        <taxon>Bivalvia</taxon>
        <taxon>Autobranchia</taxon>
        <taxon>Heteroconchia</taxon>
        <taxon>Euheterodonta</taxon>
        <taxon>Imparidentia</taxon>
        <taxon>Neoheterodontei</taxon>
        <taxon>Myida</taxon>
        <taxon>Dreissenoidea</taxon>
        <taxon>Dreissenidae</taxon>
        <taxon>Dreissena</taxon>
    </lineage>
</organism>
<proteinExistence type="predicted"/>